<evidence type="ECO:0000313" key="3">
    <source>
        <dbReference type="Proteomes" id="UP001415857"/>
    </source>
</evidence>
<accession>A0AAP0R535</accession>
<sequence length="130" mass="15095">MENRALQQALYRYPLDEATTVAIFSVKEFSNDLKEGISHWVEDEFVQEMLPQCFQSSLKVVEFQKFYGKEHEYDLLKFLLENAMVLEEMVLVASKRGWDPKIDMEQVKKQLLTFPKGSNCATIVFSISCS</sequence>
<dbReference type="EMBL" id="JBBPBK010000015">
    <property type="protein sequence ID" value="KAK9268303.1"/>
    <property type="molecule type" value="Genomic_DNA"/>
</dbReference>
<dbReference type="InterPro" id="IPR006566">
    <property type="entry name" value="FBD"/>
</dbReference>
<dbReference type="Pfam" id="PF08387">
    <property type="entry name" value="FBD"/>
    <property type="match status" value="1"/>
</dbReference>
<organism evidence="2 3">
    <name type="scientific">Liquidambar formosana</name>
    <name type="common">Formosan gum</name>
    <dbReference type="NCBI Taxonomy" id="63359"/>
    <lineage>
        <taxon>Eukaryota</taxon>
        <taxon>Viridiplantae</taxon>
        <taxon>Streptophyta</taxon>
        <taxon>Embryophyta</taxon>
        <taxon>Tracheophyta</taxon>
        <taxon>Spermatophyta</taxon>
        <taxon>Magnoliopsida</taxon>
        <taxon>eudicotyledons</taxon>
        <taxon>Gunneridae</taxon>
        <taxon>Pentapetalae</taxon>
        <taxon>Saxifragales</taxon>
        <taxon>Altingiaceae</taxon>
        <taxon>Liquidambar</taxon>
    </lineage>
</organism>
<feature type="domain" description="FBD" evidence="1">
    <location>
        <begin position="52"/>
        <end position="126"/>
    </location>
</feature>
<gene>
    <name evidence="2" type="ORF">L1049_000050</name>
</gene>
<name>A0AAP0R535_LIQFO</name>
<dbReference type="AlphaFoldDB" id="A0AAP0R535"/>
<reference evidence="2 3" key="1">
    <citation type="journal article" date="2024" name="Plant J.">
        <title>Genome sequences and population genomics reveal climatic adaptation and genomic divergence between two closely related sweetgum species.</title>
        <authorList>
            <person name="Xu W.Q."/>
            <person name="Ren C.Q."/>
            <person name="Zhang X.Y."/>
            <person name="Comes H.P."/>
            <person name="Liu X.H."/>
            <person name="Li Y.G."/>
            <person name="Kettle C.J."/>
            <person name="Jalonen R."/>
            <person name="Gaisberger H."/>
            <person name="Ma Y.Z."/>
            <person name="Qiu Y.X."/>
        </authorList>
    </citation>
    <scope>NUCLEOTIDE SEQUENCE [LARGE SCALE GENOMIC DNA]</scope>
    <source>
        <strain evidence="2">Hangzhou</strain>
    </source>
</reference>
<evidence type="ECO:0000313" key="2">
    <source>
        <dbReference type="EMBL" id="KAK9268303.1"/>
    </source>
</evidence>
<protein>
    <recommendedName>
        <fullName evidence="1">FBD domain-containing protein</fullName>
    </recommendedName>
</protein>
<evidence type="ECO:0000259" key="1">
    <source>
        <dbReference type="SMART" id="SM00579"/>
    </source>
</evidence>
<proteinExistence type="predicted"/>
<dbReference type="Proteomes" id="UP001415857">
    <property type="component" value="Unassembled WGS sequence"/>
</dbReference>
<keyword evidence="3" id="KW-1185">Reference proteome</keyword>
<dbReference type="SMART" id="SM00579">
    <property type="entry name" value="FBD"/>
    <property type="match status" value="1"/>
</dbReference>
<comment type="caution">
    <text evidence="2">The sequence shown here is derived from an EMBL/GenBank/DDBJ whole genome shotgun (WGS) entry which is preliminary data.</text>
</comment>